<dbReference type="EMBL" id="VIWW01000001">
    <property type="protein sequence ID" value="TWG02803.1"/>
    <property type="molecule type" value="Genomic_DNA"/>
</dbReference>
<comment type="caution">
    <text evidence="1">The sequence shown here is derived from an EMBL/GenBank/DDBJ whole genome shotgun (WGS) entry which is preliminary data.</text>
</comment>
<dbReference type="RefSeq" id="WP_145763254.1">
    <property type="nucleotide sequence ID" value="NZ_VIWW01000001.1"/>
</dbReference>
<gene>
    <name evidence="1" type="ORF">FHX80_111214</name>
</gene>
<evidence type="ECO:0000313" key="2">
    <source>
        <dbReference type="Proteomes" id="UP000318186"/>
    </source>
</evidence>
<evidence type="ECO:0000313" key="1">
    <source>
        <dbReference type="EMBL" id="TWG02803.1"/>
    </source>
</evidence>
<reference evidence="1 2" key="1">
    <citation type="submission" date="2019-06" db="EMBL/GenBank/DDBJ databases">
        <title>Sequencing the genomes of 1000 actinobacteria strains.</title>
        <authorList>
            <person name="Klenk H.-P."/>
        </authorList>
    </citation>
    <scope>NUCLEOTIDE SEQUENCE [LARGE SCALE GENOMIC DNA]</scope>
    <source>
        <strain evidence="1 2">DSM 42059</strain>
    </source>
</reference>
<protein>
    <submittedName>
        <fullName evidence="1">Uncharacterized protein</fullName>
    </submittedName>
</protein>
<organism evidence="1 2">
    <name type="scientific">Streptomyces brevispora</name>
    <dbReference type="NCBI Taxonomy" id="887462"/>
    <lineage>
        <taxon>Bacteria</taxon>
        <taxon>Bacillati</taxon>
        <taxon>Actinomycetota</taxon>
        <taxon>Actinomycetes</taxon>
        <taxon>Kitasatosporales</taxon>
        <taxon>Streptomycetaceae</taxon>
        <taxon>Streptomyces</taxon>
    </lineage>
</organism>
<sequence length="63" mass="6178">MENAAAGLLLVLVSAGLLALVPGRAANSDAYRAAPDCRAGASRSDGYTTAVLGTVNAKPGGHP</sequence>
<accession>A0A561UTV6</accession>
<dbReference type="AlphaFoldDB" id="A0A561UTV6"/>
<dbReference type="Proteomes" id="UP000318186">
    <property type="component" value="Unassembled WGS sequence"/>
</dbReference>
<name>A0A561UTV6_9ACTN</name>
<proteinExistence type="predicted"/>